<dbReference type="NCBIfam" id="TIGR01845">
    <property type="entry name" value="outer_NodT"/>
    <property type="match status" value="1"/>
</dbReference>
<dbReference type="InterPro" id="IPR010131">
    <property type="entry name" value="MdtP/NodT-like"/>
</dbReference>
<reference evidence="5 6" key="1">
    <citation type="submission" date="2017-10" db="EMBL/GenBank/DDBJ databases">
        <authorList>
            <person name="Regsiter A."/>
            <person name="William W."/>
        </authorList>
    </citation>
    <scope>NUCLEOTIDE SEQUENCE [LARGE SCALE GENOMIC DNA]</scope>
    <source>
        <strain evidence="3 6">CFBP6984</strain>
        <strain evidence="4 5">CFBP7430</strain>
    </source>
</reference>
<dbReference type="PANTHER" id="PTHR30203:SF32">
    <property type="entry name" value="CATION EFFLUX SYSTEM PROTEIN CUSC"/>
    <property type="match status" value="1"/>
</dbReference>
<sequence>MHNLPRPHRNPQDTDMTAIRMTLCALGVASVLSGCTLMPRYTRPDAPVPAQFAGTDVSAAPPAAAADTGSTTDTAYIADIGWREVFTDPALQQVIALALDNNRDLRVAALNIEVARAQYRVDRAALLPAIEGTGTANNARTPSELAIPGQPQVFRTYSANIGISAYELDLFGRVRSLKEQALQQFLATAEARRSTHISLVAEVATAYLTLAADQQLLQLAQSTLTSQSDSYRLQQRSFELGAASQLTLRQAQTTVETARVDVERYTAQVAQDRNALVLLVGTSVPVELLPHALPDNASVEGNVLASVPAGLPSQLLQRRPDILEAERNLRAANANIGAARAAFFPSISLTASTGSSSSSLSRLFDAGTRAWSFVPTLTLPIFNAGRNRANLDMAKANRDIEVARYEKSIQSAFREVSDALAQRDTLGRQLQAQQALVDATADSYKLSQARFERGIDSYLQALDAQRALYSAQQTLINTQLSRFTNLVTFYKAMGGGWLQTAAPTAAATPPAEPSRG</sequence>
<evidence type="ECO:0000256" key="2">
    <source>
        <dbReference type="RuleBase" id="RU362097"/>
    </source>
</evidence>
<keyword evidence="2" id="KW-0449">Lipoprotein</keyword>
<comment type="subcellular location">
    <subcellularLocation>
        <location evidence="2">Cell outer membrane</location>
        <topology evidence="2">Lipid-anchor</topology>
    </subcellularLocation>
</comment>
<evidence type="ECO:0000313" key="3">
    <source>
        <dbReference type="EMBL" id="SON89882.1"/>
    </source>
</evidence>
<gene>
    <name evidence="4" type="primary">oprM</name>
    <name evidence="3" type="ORF">XAP6984_980100</name>
    <name evidence="4" type="ORF">XAP7430_970100</name>
</gene>
<dbReference type="Proteomes" id="UP000234181">
    <property type="component" value="Unassembled WGS sequence"/>
</dbReference>
<keyword evidence="2" id="KW-0472">Membrane</keyword>
<dbReference type="EMBL" id="OCYS01000157">
    <property type="protein sequence ID" value="SON93088.1"/>
    <property type="molecule type" value="Genomic_DNA"/>
</dbReference>
<evidence type="ECO:0000313" key="4">
    <source>
        <dbReference type="EMBL" id="SON93088.1"/>
    </source>
</evidence>
<dbReference type="Gene3D" id="2.20.200.10">
    <property type="entry name" value="Outer membrane efflux proteins (OEP)"/>
    <property type="match status" value="1"/>
</dbReference>
<evidence type="ECO:0000313" key="6">
    <source>
        <dbReference type="Proteomes" id="UP000234181"/>
    </source>
</evidence>
<keyword evidence="2" id="KW-0812">Transmembrane</keyword>
<dbReference type="SUPFAM" id="SSF56954">
    <property type="entry name" value="Outer membrane efflux proteins (OEP)"/>
    <property type="match status" value="1"/>
</dbReference>
<dbReference type="InterPro" id="IPR003423">
    <property type="entry name" value="OMP_efflux"/>
</dbReference>
<dbReference type="PROSITE" id="PS51257">
    <property type="entry name" value="PROKAR_LIPOPROTEIN"/>
    <property type="match status" value="1"/>
</dbReference>
<proteinExistence type="inferred from homology"/>
<organism evidence="4 5">
    <name type="scientific">Xanthomonas campestris pv. phaseoli</name>
    <dbReference type="NCBI Taxonomy" id="317013"/>
    <lineage>
        <taxon>Bacteria</taxon>
        <taxon>Pseudomonadati</taxon>
        <taxon>Pseudomonadota</taxon>
        <taxon>Gammaproteobacteria</taxon>
        <taxon>Lysobacterales</taxon>
        <taxon>Lysobacteraceae</taxon>
        <taxon>Xanthomonas</taxon>
    </lineage>
</organism>
<dbReference type="GO" id="GO:0009279">
    <property type="term" value="C:cell outer membrane"/>
    <property type="evidence" value="ECO:0007669"/>
    <property type="project" value="UniProtKB-SubCell"/>
</dbReference>
<dbReference type="PANTHER" id="PTHR30203">
    <property type="entry name" value="OUTER MEMBRANE CATION EFFLUX PROTEIN"/>
    <property type="match status" value="1"/>
</dbReference>
<accession>A0AB38E8K8</accession>
<keyword evidence="2" id="KW-0564">Palmitate</keyword>
<dbReference type="Proteomes" id="UP000234166">
    <property type="component" value="Unassembled WGS sequence"/>
</dbReference>
<dbReference type="GO" id="GO:0015562">
    <property type="term" value="F:efflux transmembrane transporter activity"/>
    <property type="evidence" value="ECO:0007669"/>
    <property type="project" value="InterPro"/>
</dbReference>
<dbReference type="Pfam" id="PF02321">
    <property type="entry name" value="OEP"/>
    <property type="match status" value="2"/>
</dbReference>
<protein>
    <submittedName>
        <fullName evidence="4">Outer membrane protein oprM</fullName>
    </submittedName>
</protein>
<keyword evidence="6" id="KW-1185">Reference proteome</keyword>
<dbReference type="AlphaFoldDB" id="A0AB38E8K8"/>
<dbReference type="Gene3D" id="1.20.1600.10">
    <property type="entry name" value="Outer membrane efflux proteins (OEP)"/>
    <property type="match status" value="1"/>
</dbReference>
<evidence type="ECO:0000313" key="5">
    <source>
        <dbReference type="Proteomes" id="UP000234166"/>
    </source>
</evidence>
<comment type="similarity">
    <text evidence="1 2">Belongs to the outer membrane factor (OMF) (TC 1.B.17) family.</text>
</comment>
<comment type="caution">
    <text evidence="4">The sequence shown here is derived from an EMBL/GenBank/DDBJ whole genome shotgun (WGS) entry which is preliminary data.</text>
</comment>
<dbReference type="EMBL" id="OCYT01000159">
    <property type="protein sequence ID" value="SON89882.1"/>
    <property type="molecule type" value="Genomic_DNA"/>
</dbReference>
<keyword evidence="2" id="KW-1134">Transmembrane beta strand</keyword>
<name>A0AB38E8K8_XANCH</name>
<evidence type="ECO:0000256" key="1">
    <source>
        <dbReference type="ARBA" id="ARBA00007613"/>
    </source>
</evidence>